<keyword evidence="3" id="KW-1185">Reference proteome</keyword>
<dbReference type="Proteomes" id="UP000037784">
    <property type="component" value="Unassembled WGS sequence"/>
</dbReference>
<dbReference type="CDD" id="cd17506">
    <property type="entry name" value="Ubl_SAMP2_like"/>
    <property type="match status" value="1"/>
</dbReference>
<name>A0A0M8K9B1_9CHLR</name>
<dbReference type="Proteomes" id="UP000050502">
    <property type="component" value="Unassembled WGS sequence"/>
</dbReference>
<evidence type="ECO:0000313" key="1">
    <source>
        <dbReference type="EMBL" id="GAP64443.1"/>
    </source>
</evidence>
<proteinExistence type="predicted"/>
<reference evidence="2 4" key="2">
    <citation type="submission" date="2015-07" db="EMBL/GenBank/DDBJ databases">
        <title>Whole genome sequence of Ardenticatena maritima DSM 23922.</title>
        <authorList>
            <person name="Hemp J."/>
            <person name="Ward L.M."/>
            <person name="Pace L.A."/>
            <person name="Fischer W.W."/>
        </authorList>
    </citation>
    <scope>NUCLEOTIDE SEQUENCE [LARGE SCALE GENOMIC DNA]</scope>
    <source>
        <strain evidence="2 4">110S</strain>
    </source>
</reference>
<reference evidence="3" key="3">
    <citation type="submission" date="2015-08" db="EMBL/GenBank/DDBJ databases">
        <title>Draft Genome Sequence of a Heterotrophic Facultative Anaerobic Bacterium Ardenticatena maritima Strain 110S.</title>
        <authorList>
            <person name="Kawaichi S."/>
            <person name="Yoshida T."/>
            <person name="Sako Y."/>
            <person name="Nakamura R."/>
        </authorList>
    </citation>
    <scope>NUCLEOTIDE SEQUENCE [LARGE SCALE GENOMIC DNA]</scope>
    <source>
        <strain evidence="3">110S</strain>
    </source>
</reference>
<dbReference type="InterPro" id="IPR003749">
    <property type="entry name" value="ThiS/MoaD-like"/>
</dbReference>
<dbReference type="AlphaFoldDB" id="A0A0M8K9B1"/>
<dbReference type="RefSeq" id="WP_054494121.1">
    <property type="nucleotide sequence ID" value="NZ_BBZA01000265.1"/>
</dbReference>
<accession>A0A0M8K9B1</accession>
<sequence>MSEQEKVKVVLRRQEWEVEPGMTAKQLLQHLGLNPQSYLVTVNGELVSEDTRLQPGDFVRLVAVISGGRD</sequence>
<dbReference type="STRING" id="872965.SE16_06080"/>
<dbReference type="Gene3D" id="3.10.20.30">
    <property type="match status" value="1"/>
</dbReference>
<evidence type="ECO:0000313" key="2">
    <source>
        <dbReference type="EMBL" id="KPL88382.1"/>
    </source>
</evidence>
<evidence type="ECO:0000313" key="4">
    <source>
        <dbReference type="Proteomes" id="UP000050502"/>
    </source>
</evidence>
<dbReference type="InterPro" id="IPR016155">
    <property type="entry name" value="Mopterin_synth/thiamin_S_b"/>
</dbReference>
<comment type="caution">
    <text evidence="1">The sequence shown here is derived from an EMBL/GenBank/DDBJ whole genome shotgun (WGS) entry which is preliminary data.</text>
</comment>
<dbReference type="EMBL" id="BBZA01000265">
    <property type="protein sequence ID" value="GAP64443.1"/>
    <property type="molecule type" value="Genomic_DNA"/>
</dbReference>
<dbReference type="SUPFAM" id="SSF54285">
    <property type="entry name" value="MoaD/ThiS"/>
    <property type="match status" value="1"/>
</dbReference>
<dbReference type="InterPro" id="IPR012675">
    <property type="entry name" value="Beta-grasp_dom_sf"/>
</dbReference>
<organism evidence="1 3">
    <name type="scientific">Ardenticatena maritima</name>
    <dbReference type="NCBI Taxonomy" id="872965"/>
    <lineage>
        <taxon>Bacteria</taxon>
        <taxon>Bacillati</taxon>
        <taxon>Chloroflexota</taxon>
        <taxon>Ardenticatenia</taxon>
        <taxon>Ardenticatenales</taxon>
        <taxon>Ardenticatenaceae</taxon>
        <taxon>Ardenticatena</taxon>
    </lineage>
</organism>
<protein>
    <submittedName>
        <fullName evidence="1">Sulfur carrier protein</fullName>
    </submittedName>
</protein>
<dbReference type="EMBL" id="LGKN01000004">
    <property type="protein sequence ID" value="KPL88382.1"/>
    <property type="molecule type" value="Genomic_DNA"/>
</dbReference>
<dbReference type="OrthoDB" id="9799338at2"/>
<reference evidence="1 3" key="1">
    <citation type="journal article" date="2015" name="Genome Announc.">
        <title>Draft Genome Sequence of a Heterotrophic Facultative Anaerobic Thermophilic Bacterium, Ardenticatena maritima Strain 110ST.</title>
        <authorList>
            <person name="Kawaichi S."/>
            <person name="Yoshida T."/>
            <person name="Sako Y."/>
            <person name="Nakamura R."/>
        </authorList>
    </citation>
    <scope>NUCLEOTIDE SEQUENCE [LARGE SCALE GENOMIC DNA]</scope>
    <source>
        <strain evidence="1 3">110S</strain>
    </source>
</reference>
<dbReference type="Pfam" id="PF02597">
    <property type="entry name" value="ThiS"/>
    <property type="match status" value="1"/>
</dbReference>
<gene>
    <name evidence="1" type="primary">thiS</name>
    <name evidence="1" type="ORF">ARMA_2866</name>
    <name evidence="2" type="ORF">SE16_06080</name>
</gene>
<evidence type="ECO:0000313" key="3">
    <source>
        <dbReference type="Proteomes" id="UP000037784"/>
    </source>
</evidence>
<dbReference type="InParanoid" id="A0A0M8K9B1"/>